<protein>
    <submittedName>
        <fullName evidence="6">Recombinase family protein</fullName>
    </submittedName>
</protein>
<dbReference type="PROSITE" id="PS00397">
    <property type="entry name" value="RECOMBINASES_1"/>
    <property type="match status" value="1"/>
</dbReference>
<evidence type="ECO:0000256" key="4">
    <source>
        <dbReference type="PROSITE-ProRule" id="PRU10137"/>
    </source>
</evidence>
<proteinExistence type="predicted"/>
<evidence type="ECO:0000256" key="3">
    <source>
        <dbReference type="ARBA" id="ARBA00023172"/>
    </source>
</evidence>
<dbReference type="PANTHER" id="PTHR30461">
    <property type="entry name" value="DNA-INVERTASE FROM LAMBDOID PROPHAGE"/>
    <property type="match status" value="1"/>
</dbReference>
<keyword evidence="7" id="KW-1185">Reference proteome</keyword>
<dbReference type="CDD" id="cd03768">
    <property type="entry name" value="SR_ResInv"/>
    <property type="match status" value="1"/>
</dbReference>
<name>A0ABT6HK52_9ACTN</name>
<keyword evidence="1" id="KW-0229">DNA integration</keyword>
<reference evidence="6 7" key="1">
    <citation type="submission" date="2023-04" db="EMBL/GenBank/DDBJ databases">
        <title>Streptomyces chengmaiensis sp. nov. isolated from the stem of mangrove plant in Hainan.</title>
        <authorList>
            <person name="Huang X."/>
            <person name="Zhou S."/>
            <person name="Chu X."/>
            <person name="Xie Y."/>
            <person name="Lin Y."/>
        </authorList>
    </citation>
    <scope>NUCLEOTIDE SEQUENCE [LARGE SCALE GENOMIC DNA]</scope>
    <source>
        <strain evidence="6 7">HNM0663</strain>
    </source>
</reference>
<dbReference type="SUPFAM" id="SSF53041">
    <property type="entry name" value="Resolvase-like"/>
    <property type="match status" value="1"/>
</dbReference>
<dbReference type="Gene3D" id="3.40.50.1390">
    <property type="entry name" value="Resolvase, N-terminal catalytic domain"/>
    <property type="match status" value="1"/>
</dbReference>
<keyword evidence="2" id="KW-0238">DNA-binding</keyword>
<feature type="active site" description="O-(5'-phospho-DNA)-serine intermediate" evidence="4">
    <location>
        <position position="9"/>
    </location>
</feature>
<gene>
    <name evidence="6" type="ORF">QCN29_06480</name>
</gene>
<sequence length="110" mass="12273">MLIGYARVSTADQNPDHQIDALLRAGVTRDHVHVDTASGAKASRPKLDLVMQLLREGDTLKVTRLDRLSRSVLHLVTLGRRTARARDRAGRHPLHGVRQDRACQRLLGAR</sequence>
<accession>A0ABT6HK52</accession>
<evidence type="ECO:0000313" key="6">
    <source>
        <dbReference type="EMBL" id="MDH2388434.1"/>
    </source>
</evidence>
<organism evidence="6 7">
    <name type="scientific">Streptomyces chengmaiensis</name>
    <dbReference type="NCBI Taxonomy" id="3040919"/>
    <lineage>
        <taxon>Bacteria</taxon>
        <taxon>Bacillati</taxon>
        <taxon>Actinomycetota</taxon>
        <taxon>Actinomycetes</taxon>
        <taxon>Kitasatosporales</taxon>
        <taxon>Streptomycetaceae</taxon>
        <taxon>Streptomyces</taxon>
    </lineage>
</organism>
<dbReference type="InterPro" id="IPR006119">
    <property type="entry name" value="Resolv_N"/>
</dbReference>
<dbReference type="RefSeq" id="WP_279926754.1">
    <property type="nucleotide sequence ID" value="NZ_JARWBG010000005.1"/>
</dbReference>
<keyword evidence="3" id="KW-0233">DNA recombination</keyword>
<dbReference type="PROSITE" id="PS51736">
    <property type="entry name" value="RECOMBINASES_3"/>
    <property type="match status" value="1"/>
</dbReference>
<evidence type="ECO:0000313" key="7">
    <source>
        <dbReference type="Proteomes" id="UP001223144"/>
    </source>
</evidence>
<feature type="domain" description="Resolvase/invertase-type recombinase catalytic" evidence="5">
    <location>
        <begin position="1"/>
        <end position="110"/>
    </location>
</feature>
<evidence type="ECO:0000256" key="2">
    <source>
        <dbReference type="ARBA" id="ARBA00023125"/>
    </source>
</evidence>
<dbReference type="Proteomes" id="UP001223144">
    <property type="component" value="Unassembled WGS sequence"/>
</dbReference>
<dbReference type="InterPro" id="IPR036162">
    <property type="entry name" value="Resolvase-like_N_sf"/>
</dbReference>
<dbReference type="PANTHER" id="PTHR30461:SF2">
    <property type="entry name" value="SERINE RECOMBINASE PINE-RELATED"/>
    <property type="match status" value="1"/>
</dbReference>
<dbReference type="Pfam" id="PF00239">
    <property type="entry name" value="Resolvase"/>
    <property type="match status" value="1"/>
</dbReference>
<dbReference type="EMBL" id="JARWBG010000005">
    <property type="protein sequence ID" value="MDH2388434.1"/>
    <property type="molecule type" value="Genomic_DNA"/>
</dbReference>
<dbReference type="SMART" id="SM00857">
    <property type="entry name" value="Resolvase"/>
    <property type="match status" value="1"/>
</dbReference>
<evidence type="ECO:0000256" key="1">
    <source>
        <dbReference type="ARBA" id="ARBA00022908"/>
    </source>
</evidence>
<dbReference type="InterPro" id="IPR006118">
    <property type="entry name" value="Recombinase_CS"/>
</dbReference>
<evidence type="ECO:0000259" key="5">
    <source>
        <dbReference type="PROSITE" id="PS51736"/>
    </source>
</evidence>
<dbReference type="InterPro" id="IPR050639">
    <property type="entry name" value="SSR_resolvase"/>
</dbReference>
<comment type="caution">
    <text evidence="6">The sequence shown here is derived from an EMBL/GenBank/DDBJ whole genome shotgun (WGS) entry which is preliminary data.</text>
</comment>